<keyword evidence="4" id="KW-1185">Reference proteome</keyword>
<dbReference type="InterPro" id="IPR036866">
    <property type="entry name" value="RibonucZ/Hydroxyglut_hydro"/>
</dbReference>
<protein>
    <submittedName>
        <fullName evidence="3">Metallo-hydrolase/oxidoreductase</fullName>
    </submittedName>
</protein>
<evidence type="ECO:0000313" key="4">
    <source>
        <dbReference type="Proteomes" id="UP001174691"/>
    </source>
</evidence>
<dbReference type="InterPro" id="IPR001279">
    <property type="entry name" value="Metallo-B-lactamas"/>
</dbReference>
<comment type="caution">
    <text evidence="3">The sequence shown here is derived from an EMBL/GenBank/DDBJ whole genome shotgun (WGS) entry which is preliminary data.</text>
</comment>
<dbReference type="GO" id="GO:0006749">
    <property type="term" value="P:glutathione metabolic process"/>
    <property type="evidence" value="ECO:0007669"/>
    <property type="project" value="InterPro"/>
</dbReference>
<organism evidence="3 4">
    <name type="scientific">Coniochaeta hoffmannii</name>
    <dbReference type="NCBI Taxonomy" id="91930"/>
    <lineage>
        <taxon>Eukaryota</taxon>
        <taxon>Fungi</taxon>
        <taxon>Dikarya</taxon>
        <taxon>Ascomycota</taxon>
        <taxon>Pezizomycotina</taxon>
        <taxon>Sordariomycetes</taxon>
        <taxon>Sordariomycetidae</taxon>
        <taxon>Coniochaetales</taxon>
        <taxon>Coniochaetaceae</taxon>
        <taxon>Coniochaeta</taxon>
    </lineage>
</organism>
<dbReference type="EMBL" id="JANBVN010000096">
    <property type="protein sequence ID" value="KAJ9144786.1"/>
    <property type="molecule type" value="Genomic_DNA"/>
</dbReference>
<dbReference type="GO" id="GO:0050313">
    <property type="term" value="F:sulfur dioxygenase activity"/>
    <property type="evidence" value="ECO:0007669"/>
    <property type="project" value="InterPro"/>
</dbReference>
<dbReference type="GO" id="GO:0046872">
    <property type="term" value="F:metal ion binding"/>
    <property type="evidence" value="ECO:0007669"/>
    <property type="project" value="UniProtKB-KW"/>
</dbReference>
<feature type="domain" description="Metallo-beta-lactamase" evidence="2">
    <location>
        <begin position="16"/>
        <end position="210"/>
    </location>
</feature>
<sequence>MSTEPVIHNIFEPKTSTWQYIVADPSTSAAVVIDSVLDFDPSKCTVSTESADALLALIDKKGYHIDKILETHVHADHLTAAKYIQHRLVQMQGSKPDICIGKRVSEAQATFAARYGVPEDEVKGAFDKLFNDDEVFKLGELQAKVLHLPGHTHDHLGYQIGSNVFCGDSLFNADVGSARCDFPGGNSDELYNSVNKLLALPEDYRIWTGHDYPPGGEGRTEPLPYQTVAEQANANKHLKKGVPKDDFVKWRNDRDADLAEPKLLHWALQFNIRGGRLPKPSRFGDRLMHVPLKVAGEGLQSML</sequence>
<dbReference type="Pfam" id="PF00753">
    <property type="entry name" value="Lactamase_B"/>
    <property type="match status" value="1"/>
</dbReference>
<dbReference type="SUPFAM" id="SSF56281">
    <property type="entry name" value="Metallo-hydrolase/oxidoreductase"/>
    <property type="match status" value="1"/>
</dbReference>
<dbReference type="Proteomes" id="UP001174691">
    <property type="component" value="Unassembled WGS sequence"/>
</dbReference>
<dbReference type="FunFam" id="3.60.15.10:FF:000033">
    <property type="entry name" value="MBL fold metallo-hydrolase"/>
    <property type="match status" value="1"/>
</dbReference>
<keyword evidence="1" id="KW-0479">Metal-binding</keyword>
<dbReference type="SMART" id="SM00849">
    <property type="entry name" value="Lactamase_B"/>
    <property type="match status" value="1"/>
</dbReference>
<proteinExistence type="predicted"/>
<reference evidence="3" key="1">
    <citation type="submission" date="2022-07" db="EMBL/GenBank/DDBJ databases">
        <title>Fungi with potential for degradation of polypropylene.</title>
        <authorList>
            <person name="Gostincar C."/>
        </authorList>
    </citation>
    <scope>NUCLEOTIDE SEQUENCE</scope>
    <source>
        <strain evidence="3">EXF-13287</strain>
    </source>
</reference>
<evidence type="ECO:0000259" key="2">
    <source>
        <dbReference type="SMART" id="SM00849"/>
    </source>
</evidence>
<dbReference type="PANTHER" id="PTHR43084:SF1">
    <property type="entry name" value="PERSULFIDE DIOXYGENASE ETHE1, MITOCHONDRIAL"/>
    <property type="match status" value="1"/>
</dbReference>
<dbReference type="InterPro" id="IPR051682">
    <property type="entry name" value="Mito_Persulfide_Diox"/>
</dbReference>
<accession>A0AA38RG04</accession>
<dbReference type="Gene3D" id="3.60.15.10">
    <property type="entry name" value="Ribonuclease Z/Hydroxyacylglutathione hydrolase-like"/>
    <property type="match status" value="1"/>
</dbReference>
<dbReference type="GO" id="GO:0070813">
    <property type="term" value="P:hydrogen sulfide metabolic process"/>
    <property type="evidence" value="ECO:0007669"/>
    <property type="project" value="TreeGrafter"/>
</dbReference>
<evidence type="ECO:0000256" key="1">
    <source>
        <dbReference type="ARBA" id="ARBA00022723"/>
    </source>
</evidence>
<dbReference type="CDD" id="cd07724">
    <property type="entry name" value="POD-like_MBL-fold"/>
    <property type="match status" value="1"/>
</dbReference>
<dbReference type="AlphaFoldDB" id="A0AA38RG04"/>
<name>A0AA38RG04_9PEZI</name>
<dbReference type="PANTHER" id="PTHR43084">
    <property type="entry name" value="PERSULFIDE DIOXYGENASE ETHE1"/>
    <property type="match status" value="1"/>
</dbReference>
<dbReference type="InterPro" id="IPR044528">
    <property type="entry name" value="POD-like_MBL-fold"/>
</dbReference>
<evidence type="ECO:0000313" key="3">
    <source>
        <dbReference type="EMBL" id="KAJ9144786.1"/>
    </source>
</evidence>
<gene>
    <name evidence="3" type="ORF">NKR19_g6314</name>
</gene>